<evidence type="ECO:0000313" key="2">
    <source>
        <dbReference type="Proteomes" id="UP000500826"/>
    </source>
</evidence>
<dbReference type="Pfam" id="PF11306">
    <property type="entry name" value="DUF3108"/>
    <property type="match status" value="1"/>
</dbReference>
<reference evidence="1 2" key="1">
    <citation type="submission" date="2020-05" db="EMBL/GenBank/DDBJ databases">
        <title>Ramlibacter rhizophilus sp. nov., isolated from rhizosphere soil of national flower Mugunghwa from South Korea.</title>
        <authorList>
            <person name="Zheng-Fei Y."/>
            <person name="Huan T."/>
        </authorList>
    </citation>
    <scope>NUCLEOTIDE SEQUENCE [LARGE SCALE GENOMIC DNA]</scope>
    <source>
        <strain evidence="1 2">H242</strain>
    </source>
</reference>
<organism evidence="1 2">
    <name type="scientific">Ramlibacter terrae</name>
    <dbReference type="NCBI Taxonomy" id="2732511"/>
    <lineage>
        <taxon>Bacteria</taxon>
        <taxon>Pseudomonadati</taxon>
        <taxon>Pseudomonadota</taxon>
        <taxon>Betaproteobacteria</taxon>
        <taxon>Burkholderiales</taxon>
        <taxon>Comamonadaceae</taxon>
        <taxon>Ramlibacter</taxon>
    </lineage>
</organism>
<protein>
    <submittedName>
        <fullName evidence="1">DUF3108 domain-containing protein</fullName>
    </submittedName>
</protein>
<accession>A0ABX6P6G0</accession>
<dbReference type="InterPro" id="IPR021457">
    <property type="entry name" value="DUF3108"/>
</dbReference>
<dbReference type="EMBL" id="CP053418">
    <property type="protein sequence ID" value="QJW85722.1"/>
    <property type="molecule type" value="Genomic_DNA"/>
</dbReference>
<dbReference type="Proteomes" id="UP000500826">
    <property type="component" value="Chromosome"/>
</dbReference>
<name>A0ABX6P6G0_9BURK</name>
<sequence length="240" mass="26946">MTYRLEGLYRGGPVYGDARVHWQREGARYRARLELAVRFFGSVRMTSEGDATPLGLLPRAFEEIRPGQRRVARFGGQVVALERGKRALRPPGLQDTVSQFVELAHRFATGRDALAVGHSVSFPMARPDGIDHWTYDVVASEMLPTPELGAIEAFHLKPRPIANPRGDITAEMWFAPSLQYLPVRIRCCSGTAPSSTWWWRRSSSAERAYFGRWSTTRFALPMLRSMPPAGRTSIFAVVPT</sequence>
<gene>
    <name evidence="1" type="ORF">HK414_03705</name>
</gene>
<proteinExistence type="predicted"/>
<evidence type="ECO:0000313" key="1">
    <source>
        <dbReference type="EMBL" id="QJW85722.1"/>
    </source>
</evidence>
<keyword evidence="2" id="KW-1185">Reference proteome</keyword>